<organism evidence="10 11">
    <name type="scientific">Lithocarpus litseifolius</name>
    <dbReference type="NCBI Taxonomy" id="425828"/>
    <lineage>
        <taxon>Eukaryota</taxon>
        <taxon>Viridiplantae</taxon>
        <taxon>Streptophyta</taxon>
        <taxon>Embryophyta</taxon>
        <taxon>Tracheophyta</taxon>
        <taxon>Spermatophyta</taxon>
        <taxon>Magnoliopsida</taxon>
        <taxon>eudicotyledons</taxon>
        <taxon>Gunneridae</taxon>
        <taxon>Pentapetalae</taxon>
        <taxon>rosids</taxon>
        <taxon>fabids</taxon>
        <taxon>Fagales</taxon>
        <taxon>Fagaceae</taxon>
        <taxon>Lithocarpus</taxon>
    </lineage>
</organism>
<proteinExistence type="inferred from homology"/>
<dbReference type="InterPro" id="IPR022653">
    <property type="entry name" value="De-COase2_pyr-phos_BS"/>
</dbReference>
<evidence type="ECO:0000256" key="6">
    <source>
        <dbReference type="ARBA" id="ARBA00034138"/>
    </source>
</evidence>
<dbReference type="EMBL" id="JAZDWU010000001">
    <property type="protein sequence ID" value="KAL0016900.1"/>
    <property type="molecule type" value="Genomic_DNA"/>
</dbReference>
<protein>
    <recommendedName>
        <fullName evidence="6">ornithine decarboxylase</fullName>
        <ecNumber evidence="6">4.1.1.17</ecNumber>
    </recommendedName>
</protein>
<dbReference type="InterPro" id="IPR000183">
    <property type="entry name" value="Orn/DAP/Arg_de-COase"/>
</dbReference>
<evidence type="ECO:0000256" key="3">
    <source>
        <dbReference type="ARBA" id="ARBA00022898"/>
    </source>
</evidence>
<evidence type="ECO:0000256" key="7">
    <source>
        <dbReference type="ARBA" id="ARBA00046672"/>
    </source>
</evidence>
<dbReference type="PRINTS" id="PR01179">
    <property type="entry name" value="ODADCRBXLASE"/>
</dbReference>
<reference evidence="10 11" key="1">
    <citation type="submission" date="2024-01" db="EMBL/GenBank/DDBJ databases">
        <title>A telomere-to-telomere, gap-free genome of sweet tea (Lithocarpus litseifolius).</title>
        <authorList>
            <person name="Zhou J."/>
        </authorList>
    </citation>
    <scope>NUCLEOTIDE SEQUENCE [LARGE SCALE GENOMIC DNA]</scope>
    <source>
        <strain evidence="10">Zhou-2022a</strain>
        <tissue evidence="10">Leaf</tissue>
    </source>
</reference>
<dbReference type="InterPro" id="IPR029066">
    <property type="entry name" value="PLP-binding_barrel"/>
</dbReference>
<dbReference type="AlphaFoldDB" id="A0AAW2E5K5"/>
<keyword evidence="3" id="KW-0663">Pyridoxal phosphate</keyword>
<evidence type="ECO:0000256" key="1">
    <source>
        <dbReference type="ARBA" id="ARBA00001933"/>
    </source>
</evidence>
<evidence type="ECO:0000313" key="10">
    <source>
        <dbReference type="EMBL" id="KAL0016900.1"/>
    </source>
</evidence>
<sequence length="104" mass="11316">MDRWTRALPTVQPYYAVKCNPNLSFLGAMAALGSNFDCASQAEIESILSLGVSPDRIIFANPCKAESHIKYAASVGVHLMTFDLLKFINLSFFNGGTLSAQGKR</sequence>
<dbReference type="GO" id="GO:0004586">
    <property type="term" value="F:ornithine decarboxylase activity"/>
    <property type="evidence" value="ECO:0007669"/>
    <property type="project" value="UniProtKB-EC"/>
</dbReference>
<comment type="subunit">
    <text evidence="7">Homodimer. Only the dimer is catalytically active, as the active sites are constructed of residues from both monomers.</text>
</comment>
<dbReference type="PROSITE" id="PS00878">
    <property type="entry name" value="ODR_DC_2_1"/>
    <property type="match status" value="1"/>
</dbReference>
<dbReference type="InterPro" id="IPR022644">
    <property type="entry name" value="De-COase2_N"/>
</dbReference>
<evidence type="ECO:0000313" key="11">
    <source>
        <dbReference type="Proteomes" id="UP001459277"/>
    </source>
</evidence>
<dbReference type="Gene3D" id="3.20.20.10">
    <property type="entry name" value="Alanine racemase"/>
    <property type="match status" value="1"/>
</dbReference>
<evidence type="ECO:0000256" key="5">
    <source>
        <dbReference type="ARBA" id="ARBA00034115"/>
    </source>
</evidence>
<feature type="domain" description="Orn/DAP/Arg decarboxylase 2 N-terminal" evidence="9">
    <location>
        <begin position="2"/>
        <end position="85"/>
    </location>
</feature>
<comment type="cofactor">
    <cofactor evidence="1">
        <name>pyridoxal 5'-phosphate</name>
        <dbReference type="ChEBI" id="CHEBI:597326"/>
    </cofactor>
</comment>
<accession>A0AAW2E5K5</accession>
<comment type="similarity">
    <text evidence="2">Belongs to the Orn/Lys/Arg decarboxylase class-II family.</text>
</comment>
<dbReference type="Proteomes" id="UP001459277">
    <property type="component" value="Unassembled WGS sequence"/>
</dbReference>
<evidence type="ECO:0000256" key="2">
    <source>
        <dbReference type="ARBA" id="ARBA00008872"/>
    </source>
</evidence>
<gene>
    <name evidence="10" type="ORF">SO802_003969</name>
</gene>
<dbReference type="PRINTS" id="PR01182">
    <property type="entry name" value="ORNDCRBXLASE"/>
</dbReference>
<dbReference type="Pfam" id="PF02784">
    <property type="entry name" value="Orn_Arg_deC_N"/>
    <property type="match status" value="1"/>
</dbReference>
<evidence type="ECO:0000259" key="9">
    <source>
        <dbReference type="Pfam" id="PF02784"/>
    </source>
</evidence>
<dbReference type="InterPro" id="IPR002433">
    <property type="entry name" value="Orn_de-COase"/>
</dbReference>
<name>A0AAW2E5K5_9ROSI</name>
<dbReference type="GO" id="GO:0005737">
    <property type="term" value="C:cytoplasm"/>
    <property type="evidence" value="ECO:0007669"/>
    <property type="project" value="TreeGrafter"/>
</dbReference>
<comment type="caution">
    <text evidence="10">The sequence shown here is derived from an EMBL/GenBank/DDBJ whole genome shotgun (WGS) entry which is preliminary data.</text>
</comment>
<evidence type="ECO:0000256" key="4">
    <source>
        <dbReference type="ARBA" id="ARBA00023239"/>
    </source>
</evidence>
<dbReference type="PANTHER" id="PTHR11482">
    <property type="entry name" value="ARGININE/DIAMINOPIMELATE/ORNITHINE DECARBOXYLASE"/>
    <property type="match status" value="1"/>
</dbReference>
<comment type="pathway">
    <text evidence="5">Amine and polyamine biosynthesis; putrescine biosynthesis via L-ornithine pathway; putrescine from L-ornithine: step 1/1.</text>
</comment>
<evidence type="ECO:0000256" key="8">
    <source>
        <dbReference type="ARBA" id="ARBA00049127"/>
    </source>
</evidence>
<dbReference type="GO" id="GO:0033387">
    <property type="term" value="P:putrescine biosynthetic process from arginine, via ornithine"/>
    <property type="evidence" value="ECO:0007669"/>
    <property type="project" value="TreeGrafter"/>
</dbReference>
<keyword evidence="11" id="KW-1185">Reference proteome</keyword>
<keyword evidence="4" id="KW-0456">Lyase</keyword>
<dbReference type="EC" id="4.1.1.17" evidence="6"/>
<dbReference type="PANTHER" id="PTHR11482:SF6">
    <property type="entry name" value="ORNITHINE DECARBOXYLASE 1-RELATED"/>
    <property type="match status" value="1"/>
</dbReference>
<comment type="catalytic activity">
    <reaction evidence="8">
        <text>L-ornithine + H(+) = putrescine + CO2</text>
        <dbReference type="Rhea" id="RHEA:22964"/>
        <dbReference type="ChEBI" id="CHEBI:15378"/>
        <dbReference type="ChEBI" id="CHEBI:16526"/>
        <dbReference type="ChEBI" id="CHEBI:46911"/>
        <dbReference type="ChEBI" id="CHEBI:326268"/>
        <dbReference type="EC" id="4.1.1.17"/>
    </reaction>
</comment>
<dbReference type="SUPFAM" id="SSF51419">
    <property type="entry name" value="PLP-binding barrel"/>
    <property type="match status" value="1"/>
</dbReference>